<accession>A0A8T0G112</accession>
<feature type="compositionally biased region" description="Basic and acidic residues" evidence="1">
    <location>
        <begin position="115"/>
        <end position="144"/>
    </location>
</feature>
<name>A0A8T0G112_ARGBR</name>
<feature type="compositionally biased region" description="Polar residues" evidence="1">
    <location>
        <begin position="180"/>
        <end position="191"/>
    </location>
</feature>
<evidence type="ECO:0000256" key="1">
    <source>
        <dbReference type="SAM" id="MobiDB-lite"/>
    </source>
</evidence>
<feature type="region of interest" description="Disordered" evidence="1">
    <location>
        <begin position="109"/>
        <end position="166"/>
    </location>
</feature>
<dbReference type="Proteomes" id="UP000807504">
    <property type="component" value="Unassembled WGS sequence"/>
</dbReference>
<organism evidence="2 3">
    <name type="scientific">Argiope bruennichi</name>
    <name type="common">Wasp spider</name>
    <name type="synonym">Aranea bruennichi</name>
    <dbReference type="NCBI Taxonomy" id="94029"/>
    <lineage>
        <taxon>Eukaryota</taxon>
        <taxon>Metazoa</taxon>
        <taxon>Ecdysozoa</taxon>
        <taxon>Arthropoda</taxon>
        <taxon>Chelicerata</taxon>
        <taxon>Arachnida</taxon>
        <taxon>Araneae</taxon>
        <taxon>Araneomorphae</taxon>
        <taxon>Entelegynae</taxon>
        <taxon>Araneoidea</taxon>
        <taxon>Araneidae</taxon>
        <taxon>Argiope</taxon>
    </lineage>
</organism>
<feature type="region of interest" description="Disordered" evidence="1">
    <location>
        <begin position="336"/>
        <end position="376"/>
    </location>
</feature>
<feature type="region of interest" description="Disordered" evidence="1">
    <location>
        <begin position="180"/>
        <end position="235"/>
    </location>
</feature>
<evidence type="ECO:0000313" key="3">
    <source>
        <dbReference type="Proteomes" id="UP000807504"/>
    </source>
</evidence>
<proteinExistence type="predicted"/>
<dbReference type="AlphaFoldDB" id="A0A8T0G112"/>
<dbReference type="OrthoDB" id="6415856at2759"/>
<reference evidence="2" key="1">
    <citation type="journal article" date="2020" name="bioRxiv">
        <title>Chromosome-level reference genome of the European wasp spider Argiope bruennichi: a resource for studies on range expansion and evolutionary adaptation.</title>
        <authorList>
            <person name="Sheffer M.M."/>
            <person name="Hoppe A."/>
            <person name="Krehenwinkel H."/>
            <person name="Uhl G."/>
            <person name="Kuss A.W."/>
            <person name="Jensen L."/>
            <person name="Jensen C."/>
            <person name="Gillespie R.G."/>
            <person name="Hoff K.J."/>
            <person name="Prost S."/>
        </authorList>
    </citation>
    <scope>NUCLEOTIDE SEQUENCE</scope>
</reference>
<evidence type="ECO:0000313" key="2">
    <source>
        <dbReference type="EMBL" id="KAF8796185.1"/>
    </source>
</evidence>
<keyword evidence="3" id="KW-1185">Reference proteome</keyword>
<protein>
    <submittedName>
        <fullName evidence="2">Uncharacterized protein</fullName>
    </submittedName>
</protein>
<dbReference type="OMA" id="NICAKKS"/>
<reference evidence="2" key="2">
    <citation type="submission" date="2020-06" db="EMBL/GenBank/DDBJ databases">
        <authorList>
            <person name="Sheffer M."/>
        </authorList>
    </citation>
    <scope>NUCLEOTIDE SEQUENCE</scope>
</reference>
<dbReference type="EMBL" id="JABXBU010000001">
    <property type="protein sequence ID" value="KAF8796185.1"/>
    <property type="molecule type" value="Genomic_DNA"/>
</dbReference>
<comment type="caution">
    <text evidence="2">The sequence shown here is derived from an EMBL/GenBank/DDBJ whole genome shotgun (WGS) entry which is preliminary data.</text>
</comment>
<gene>
    <name evidence="2" type="ORF">HNY73_000597</name>
</gene>
<feature type="region of interest" description="Disordered" evidence="1">
    <location>
        <begin position="282"/>
        <end position="304"/>
    </location>
</feature>
<sequence length="376" mass="43042">MWASRPSCYDNDMPIDLRKKVVLQREQEESRKKESVFTPKENILNHNHQSAERWNPLATALPVSGLYPFMSERYGVRCSVVTSQDENRSYDAKYGSRGSLETAIRKLHHNRQLKKSPEPPREERCRSTDILEKREKDGSLESKRSNSCPNLTTVIKPKPSPLKPKSSFILRSSEYLAKSESNTNSFSGSYHSESDDHSNHMIGGARKRKSFIPVYGDRAPSPKRKPISPTEHSPYEEYFPHPEILLRRQLQQHGPAPYVLQVYDYYQQLVQRLRDHSSPGVVHLPPPASPNSIDEEMPSDPQRRRPCRALTGKHVRQGTGASLSTLLTLRQKIEERQRAKEHHPLNVINGSCKSMSPKKMKVQKSKPSPKNLLNKI</sequence>